<name>A0A2J8A2A8_9CHLO</name>
<organism evidence="1 2">
    <name type="scientific">Tetrabaena socialis</name>
    <dbReference type="NCBI Taxonomy" id="47790"/>
    <lineage>
        <taxon>Eukaryota</taxon>
        <taxon>Viridiplantae</taxon>
        <taxon>Chlorophyta</taxon>
        <taxon>core chlorophytes</taxon>
        <taxon>Chlorophyceae</taxon>
        <taxon>CS clade</taxon>
        <taxon>Chlamydomonadales</taxon>
        <taxon>Tetrabaenaceae</taxon>
        <taxon>Tetrabaena</taxon>
    </lineage>
</organism>
<comment type="caution">
    <text evidence="1">The sequence shown here is derived from an EMBL/GenBank/DDBJ whole genome shotgun (WGS) entry which is preliminary data.</text>
</comment>
<evidence type="ECO:0000313" key="2">
    <source>
        <dbReference type="Proteomes" id="UP000236333"/>
    </source>
</evidence>
<dbReference type="EMBL" id="PGGS01000222">
    <property type="protein sequence ID" value="PNH06661.1"/>
    <property type="molecule type" value="Genomic_DNA"/>
</dbReference>
<protein>
    <submittedName>
        <fullName evidence="1">Uncharacterized protein</fullName>
    </submittedName>
</protein>
<sequence>MFLWTNGCTAGPWEETCGFKLLHYDDDVLLGQALSCGAQPGAEPRPATHGRDFFFAEMHRSGRVRSRLPGVHVGGGRYTFAGWERLSPGPWNASLVLWATARRPLLNATAAGFDALLQAAYLWQLLRYVGYPQQVVLQEMLERNQTSAVGISSLAGGEAPAGGAPRCTAPGKGEWVRIAPGVVDCPPGICRGPLHPLYFNSTDNAVMDFHDVYVPYGCAYDMYTAEAAEACLAGRRIVLVGDSRAAELTSYLHMFLAGRGIKIDPATLMPFRIGLRALAAPRPPLQHLSPYLSSYDVVIISSELHDIAEFTSPASEFVGPYGFDPGPTREAVLSYINATDSYGCAPIDAVQAVRAKYRPVAQYLGALRDFVTSYLATVAQLERDGTLRARRVLWAFYGYRPHATPPCLPNQLERMLCLQHLEMAEVARAGMEPLDLATMAQVWPRQGAG</sequence>
<reference evidence="1 2" key="1">
    <citation type="journal article" date="2017" name="Mol. Biol. Evol.">
        <title>The 4-celled Tetrabaena socialis nuclear genome reveals the essential components for genetic control of cell number at the origin of multicellularity in the volvocine lineage.</title>
        <authorList>
            <person name="Featherston J."/>
            <person name="Arakaki Y."/>
            <person name="Hanschen E.R."/>
            <person name="Ferris P.J."/>
            <person name="Michod R.E."/>
            <person name="Olson B.J.S.C."/>
            <person name="Nozaki H."/>
            <person name="Durand P.M."/>
        </authorList>
    </citation>
    <scope>NUCLEOTIDE SEQUENCE [LARGE SCALE GENOMIC DNA]</scope>
    <source>
        <strain evidence="1 2">NIES-571</strain>
    </source>
</reference>
<gene>
    <name evidence="1" type="ORF">TSOC_006962</name>
</gene>
<dbReference type="Proteomes" id="UP000236333">
    <property type="component" value="Unassembled WGS sequence"/>
</dbReference>
<dbReference type="OrthoDB" id="545482at2759"/>
<evidence type="ECO:0000313" key="1">
    <source>
        <dbReference type="EMBL" id="PNH06661.1"/>
    </source>
</evidence>
<accession>A0A2J8A2A8</accession>
<proteinExistence type="predicted"/>
<keyword evidence="2" id="KW-1185">Reference proteome</keyword>
<dbReference type="AlphaFoldDB" id="A0A2J8A2A8"/>